<keyword evidence="3" id="KW-1185">Reference proteome</keyword>
<dbReference type="NCBIfam" id="TIGR02593">
    <property type="entry name" value="CRISPR_cas5"/>
    <property type="match status" value="1"/>
</dbReference>
<accession>A0ABS0DEX8</accession>
<dbReference type="InterPro" id="IPR021124">
    <property type="entry name" value="CRISPR-assoc_prot_Cas5"/>
</dbReference>
<dbReference type="EMBL" id="JADLQN010000004">
    <property type="protein sequence ID" value="MBF6357022.1"/>
    <property type="molecule type" value="Genomic_DNA"/>
</dbReference>
<evidence type="ECO:0000313" key="3">
    <source>
        <dbReference type="Proteomes" id="UP000707731"/>
    </source>
</evidence>
<dbReference type="InterPro" id="IPR010147">
    <property type="entry name" value="CRISPR-assoc_prot_CasD"/>
</dbReference>
<proteinExistence type="predicted"/>
<keyword evidence="1" id="KW-0051">Antiviral defense</keyword>
<gene>
    <name evidence="2" type="primary">cas5e</name>
    <name evidence="2" type="ORF">IU449_21165</name>
</gene>
<evidence type="ECO:0000256" key="1">
    <source>
        <dbReference type="ARBA" id="ARBA00023118"/>
    </source>
</evidence>
<name>A0ABS0DEX8_9NOCA</name>
<organism evidence="2 3">
    <name type="scientific">Nocardia higoensis</name>
    <dbReference type="NCBI Taxonomy" id="228599"/>
    <lineage>
        <taxon>Bacteria</taxon>
        <taxon>Bacillati</taxon>
        <taxon>Actinomycetota</taxon>
        <taxon>Actinomycetes</taxon>
        <taxon>Mycobacteriales</taxon>
        <taxon>Nocardiaceae</taxon>
        <taxon>Nocardia</taxon>
    </lineage>
</organism>
<comment type="caution">
    <text evidence="2">The sequence shown here is derived from an EMBL/GenBank/DDBJ whole genome shotgun (WGS) entry which is preliminary data.</text>
</comment>
<protein>
    <submittedName>
        <fullName evidence="2">Type I-E CRISPR-associated protein Cas5/CasD</fullName>
    </submittedName>
</protein>
<sequence length="276" mass="30647">MTSVLLLRLAGPLQSWGSRSRFAHRDTDLRPTKSGVIGLCAAAMGLDRADPLGPLAELRFGVRADRPGTVIRDYQTVGGGTYPLRPRDLILDHRRASRAQPSRPLADDGTFGDYVLEDWYGIPKYVIRDPDSGGLITETKAVTRSPMITEHWYLADAAFVVALEYSDHDFLEQIGHAVEHPQQLLWLGRKSCPPTGELANGVHSGTAESVLARTALLENATDTRPRVWLETHPGVGATPAHDQPVTFDSDNRCHTLRWEKRTRITPTSEIEWNLIQ</sequence>
<dbReference type="NCBIfam" id="TIGR01868">
    <property type="entry name" value="casD_Cas5e"/>
    <property type="match status" value="1"/>
</dbReference>
<reference evidence="2 3" key="1">
    <citation type="submission" date="2020-10" db="EMBL/GenBank/DDBJ databases">
        <title>Identification of Nocardia species via Next-generation sequencing and recognition of intraspecies genetic diversity.</title>
        <authorList>
            <person name="Li P."/>
            <person name="Li P."/>
            <person name="Lu B."/>
        </authorList>
    </citation>
    <scope>NUCLEOTIDE SEQUENCE [LARGE SCALE GENOMIC DNA]</scope>
    <source>
        <strain evidence="2 3">BJ06-0143</strain>
    </source>
</reference>
<dbReference type="Pfam" id="PF09704">
    <property type="entry name" value="Cas_Cas5d"/>
    <property type="match status" value="1"/>
</dbReference>
<evidence type="ECO:0000313" key="2">
    <source>
        <dbReference type="EMBL" id="MBF6357022.1"/>
    </source>
</evidence>
<dbReference type="Gene3D" id="3.30.70.2660">
    <property type="match status" value="1"/>
</dbReference>
<dbReference type="InterPro" id="IPR013422">
    <property type="entry name" value="CRISPR-assoc_prot_Cas5_N"/>
</dbReference>
<dbReference type="CDD" id="cd09645">
    <property type="entry name" value="Cas5_I-E"/>
    <property type="match status" value="1"/>
</dbReference>
<dbReference type="Proteomes" id="UP000707731">
    <property type="component" value="Unassembled WGS sequence"/>
</dbReference>